<name>A0A2P2N9J7_RHIMU</name>
<proteinExistence type="predicted"/>
<evidence type="ECO:0000313" key="1">
    <source>
        <dbReference type="EMBL" id="MBX39148.1"/>
    </source>
</evidence>
<dbReference type="AlphaFoldDB" id="A0A2P2N9J7"/>
<reference evidence="1" key="1">
    <citation type="submission" date="2018-02" db="EMBL/GenBank/DDBJ databases">
        <title>Rhizophora mucronata_Transcriptome.</title>
        <authorList>
            <person name="Meera S.P."/>
            <person name="Sreeshan A."/>
            <person name="Augustine A."/>
        </authorList>
    </citation>
    <scope>NUCLEOTIDE SEQUENCE</scope>
    <source>
        <tissue evidence="1">Leaf</tissue>
    </source>
</reference>
<dbReference type="EMBL" id="GGEC01058664">
    <property type="protein sequence ID" value="MBX39148.1"/>
    <property type="molecule type" value="Transcribed_RNA"/>
</dbReference>
<sequence>MEWRFNCLESSGILLRGVKIWSVSFPFSSTLLSYGESTSHALYLFK</sequence>
<organism evidence="1">
    <name type="scientific">Rhizophora mucronata</name>
    <name type="common">Asiatic mangrove</name>
    <dbReference type="NCBI Taxonomy" id="61149"/>
    <lineage>
        <taxon>Eukaryota</taxon>
        <taxon>Viridiplantae</taxon>
        <taxon>Streptophyta</taxon>
        <taxon>Embryophyta</taxon>
        <taxon>Tracheophyta</taxon>
        <taxon>Spermatophyta</taxon>
        <taxon>Magnoliopsida</taxon>
        <taxon>eudicotyledons</taxon>
        <taxon>Gunneridae</taxon>
        <taxon>Pentapetalae</taxon>
        <taxon>rosids</taxon>
        <taxon>fabids</taxon>
        <taxon>Malpighiales</taxon>
        <taxon>Rhizophoraceae</taxon>
        <taxon>Rhizophora</taxon>
    </lineage>
</organism>
<protein>
    <submittedName>
        <fullName evidence="1">Uncharacterized protein</fullName>
    </submittedName>
</protein>
<accession>A0A2P2N9J7</accession>